<keyword evidence="2" id="KW-1185">Reference proteome</keyword>
<gene>
    <name evidence="1" type="ORF">SAMN05444858_106211</name>
</gene>
<evidence type="ECO:0000313" key="2">
    <source>
        <dbReference type="Proteomes" id="UP000186004"/>
    </source>
</evidence>
<sequence length="112" mass="11551">MRTSPLRTESAIAYSAAVSQRCARSAPELSGHMSRASMMDGETNLAPILPATARAGNVLPQPVVLTADRLRLVAGSGEARRDDVGRLLLVGGERVAAGAGGRSGVLLTVSVR</sequence>
<accession>A0A1N6Y9D4</accession>
<dbReference type="EMBL" id="FTNF01000006">
    <property type="protein sequence ID" value="SIR11180.1"/>
    <property type="molecule type" value="Genomic_DNA"/>
</dbReference>
<organism evidence="1 2">
    <name type="scientific">Micromonospora avicenniae</name>
    <dbReference type="NCBI Taxonomy" id="1198245"/>
    <lineage>
        <taxon>Bacteria</taxon>
        <taxon>Bacillati</taxon>
        <taxon>Actinomycetota</taxon>
        <taxon>Actinomycetes</taxon>
        <taxon>Micromonosporales</taxon>
        <taxon>Micromonosporaceae</taxon>
        <taxon>Micromonospora</taxon>
    </lineage>
</organism>
<dbReference type="Proteomes" id="UP000186004">
    <property type="component" value="Unassembled WGS sequence"/>
</dbReference>
<dbReference type="AlphaFoldDB" id="A0A1N6Y9D4"/>
<protein>
    <submittedName>
        <fullName evidence="1">Uncharacterized protein</fullName>
    </submittedName>
</protein>
<evidence type="ECO:0000313" key="1">
    <source>
        <dbReference type="EMBL" id="SIR11180.1"/>
    </source>
</evidence>
<proteinExistence type="predicted"/>
<reference evidence="1 2" key="1">
    <citation type="submission" date="2017-01" db="EMBL/GenBank/DDBJ databases">
        <authorList>
            <person name="Mah S.A."/>
            <person name="Swanson W.J."/>
            <person name="Moy G.W."/>
            <person name="Vacquier V.D."/>
        </authorList>
    </citation>
    <scope>NUCLEOTIDE SEQUENCE [LARGE SCALE GENOMIC DNA]</scope>
    <source>
        <strain evidence="1 2">DSM 45758</strain>
    </source>
</reference>
<dbReference type="STRING" id="1198245.SAMN05444858_106211"/>
<name>A0A1N6Y9D4_9ACTN</name>